<evidence type="ECO:0000313" key="2">
    <source>
        <dbReference type="Proteomes" id="UP000735302"/>
    </source>
</evidence>
<dbReference type="EMBL" id="BLXT01001321">
    <property type="protein sequence ID" value="GFN84682.1"/>
    <property type="molecule type" value="Genomic_DNA"/>
</dbReference>
<name>A0AAV3YQY5_9GAST</name>
<evidence type="ECO:0000313" key="1">
    <source>
        <dbReference type="EMBL" id="GFN84682.1"/>
    </source>
</evidence>
<organism evidence="1 2">
    <name type="scientific">Plakobranchus ocellatus</name>
    <dbReference type="NCBI Taxonomy" id="259542"/>
    <lineage>
        <taxon>Eukaryota</taxon>
        <taxon>Metazoa</taxon>
        <taxon>Spiralia</taxon>
        <taxon>Lophotrochozoa</taxon>
        <taxon>Mollusca</taxon>
        <taxon>Gastropoda</taxon>
        <taxon>Heterobranchia</taxon>
        <taxon>Euthyneura</taxon>
        <taxon>Panpulmonata</taxon>
        <taxon>Sacoglossa</taxon>
        <taxon>Placobranchoidea</taxon>
        <taxon>Plakobranchidae</taxon>
        <taxon>Plakobranchus</taxon>
    </lineage>
</organism>
<dbReference type="Proteomes" id="UP000735302">
    <property type="component" value="Unassembled WGS sequence"/>
</dbReference>
<accession>A0AAV3YQY5</accession>
<reference evidence="1 2" key="1">
    <citation type="journal article" date="2021" name="Elife">
        <title>Chloroplast acquisition without the gene transfer in kleptoplastic sea slugs, Plakobranchus ocellatus.</title>
        <authorList>
            <person name="Maeda T."/>
            <person name="Takahashi S."/>
            <person name="Yoshida T."/>
            <person name="Shimamura S."/>
            <person name="Takaki Y."/>
            <person name="Nagai Y."/>
            <person name="Toyoda A."/>
            <person name="Suzuki Y."/>
            <person name="Arimoto A."/>
            <person name="Ishii H."/>
            <person name="Satoh N."/>
            <person name="Nishiyama T."/>
            <person name="Hasebe M."/>
            <person name="Maruyama T."/>
            <person name="Minagawa J."/>
            <person name="Obokata J."/>
            <person name="Shigenobu S."/>
        </authorList>
    </citation>
    <scope>NUCLEOTIDE SEQUENCE [LARGE SCALE GENOMIC DNA]</scope>
</reference>
<protein>
    <submittedName>
        <fullName evidence="1">Uncharacterized protein</fullName>
    </submittedName>
</protein>
<comment type="caution">
    <text evidence="1">The sequence shown here is derived from an EMBL/GenBank/DDBJ whole genome shotgun (WGS) entry which is preliminary data.</text>
</comment>
<dbReference type="AlphaFoldDB" id="A0AAV3YQY5"/>
<sequence>MLKVLQILRIASPLVETNETYLGAYICVKCEVHKNMERTQEEVEMFKSEVHRYRSRKVRAVSDFIDSVIRSGKVRTAALPVAGTLYNAHGHRSEK</sequence>
<keyword evidence="2" id="KW-1185">Reference proteome</keyword>
<gene>
    <name evidence="1" type="ORF">PoB_001118800</name>
</gene>
<proteinExistence type="predicted"/>